<dbReference type="SFLD" id="SFLDS00001">
    <property type="entry name" value="Enolase"/>
    <property type="match status" value="1"/>
</dbReference>
<evidence type="ECO:0000256" key="1">
    <source>
        <dbReference type="ARBA" id="ARBA00001946"/>
    </source>
</evidence>
<dbReference type="GO" id="GO:0016052">
    <property type="term" value="P:carbohydrate catabolic process"/>
    <property type="evidence" value="ECO:0007669"/>
    <property type="project" value="TreeGrafter"/>
</dbReference>
<feature type="domain" description="Mandelate racemase/muconate lactonizing enzyme C-terminal" evidence="4">
    <location>
        <begin position="135"/>
        <end position="240"/>
    </location>
</feature>
<keyword evidence="3" id="KW-0460">Magnesium</keyword>
<dbReference type="AlphaFoldDB" id="A0A9D1GJB8"/>
<dbReference type="Pfam" id="PF13378">
    <property type="entry name" value="MR_MLE_C"/>
    <property type="match status" value="1"/>
</dbReference>
<evidence type="ECO:0000256" key="3">
    <source>
        <dbReference type="ARBA" id="ARBA00022842"/>
    </source>
</evidence>
<proteinExistence type="predicted"/>
<dbReference type="CDD" id="cd03316">
    <property type="entry name" value="MR_like"/>
    <property type="match status" value="1"/>
</dbReference>
<dbReference type="Gene3D" id="3.20.20.120">
    <property type="entry name" value="Enolase-like C-terminal domain"/>
    <property type="match status" value="1"/>
</dbReference>
<dbReference type="Gene3D" id="3.30.390.10">
    <property type="entry name" value="Enolase-like, N-terminal domain"/>
    <property type="match status" value="1"/>
</dbReference>
<dbReference type="InterPro" id="IPR013342">
    <property type="entry name" value="Mandelate_racemase_C"/>
</dbReference>
<name>A0A9D1GJB8_9FIRM</name>
<dbReference type="InterPro" id="IPR029017">
    <property type="entry name" value="Enolase-like_N"/>
</dbReference>
<evidence type="ECO:0000259" key="4">
    <source>
        <dbReference type="SMART" id="SM00922"/>
    </source>
</evidence>
<dbReference type="SUPFAM" id="SSF54826">
    <property type="entry name" value="Enolase N-terminal domain-like"/>
    <property type="match status" value="1"/>
</dbReference>
<dbReference type="InterPro" id="IPR029065">
    <property type="entry name" value="Enolase_C-like"/>
</dbReference>
<protein>
    <submittedName>
        <fullName evidence="5">Mandelate racemase/muconate lactonizing enzyme family protein</fullName>
    </submittedName>
</protein>
<sequence length="370" mass="41784">MYQVHKDFNEYKPVTRAQLDQILDTPVLNLDGLEGISLANDRMEFCYPILEKQVAPYFIGQDGRRLEALLEEVYVYKANYKLAGIPYYSVLAALELSILDMLAKARNVSMVAMFGDRLKDWANLYVASGNRQTTPEEELEIIKARVDKSGAKAIKFKIGGRMSRNKDSMEGRSEGLIYKSREFFGDDMIIHADGNGSYDVETAVKYGKMLEEINAYFYEEPCPFDDLESTRDVTAQTKVPLAFGEQENSMTRFRWLVENHGCDVVQPDIFYNGGLIRTTKVAKMAQLAGMTITPHVSSGFCFVYLLYFAAYTPNIGQYLENKEGLELANDFLIEPIVRKDGRLSIPDLKGVGVDASGELIREAIVLFDIH</sequence>
<organism evidence="5 6">
    <name type="scientific">Candidatus Caccovicinus merdipullorum</name>
    <dbReference type="NCBI Taxonomy" id="2840724"/>
    <lineage>
        <taxon>Bacteria</taxon>
        <taxon>Bacillati</taxon>
        <taxon>Bacillota</taxon>
        <taxon>Clostridia</taxon>
        <taxon>Eubacteriales</taxon>
        <taxon>Candidatus Caccovicinus</taxon>
    </lineage>
</organism>
<evidence type="ECO:0000313" key="6">
    <source>
        <dbReference type="Proteomes" id="UP000886860"/>
    </source>
</evidence>
<dbReference type="InterPro" id="IPR036849">
    <property type="entry name" value="Enolase-like_C_sf"/>
</dbReference>
<dbReference type="InterPro" id="IPR046945">
    <property type="entry name" value="RHMD-like"/>
</dbReference>
<accession>A0A9D1GJB8</accession>
<dbReference type="PANTHER" id="PTHR13794">
    <property type="entry name" value="ENOLASE SUPERFAMILY, MANDELATE RACEMASE"/>
    <property type="match status" value="1"/>
</dbReference>
<comment type="caution">
    <text evidence="5">The sequence shown here is derived from an EMBL/GenBank/DDBJ whole genome shotgun (WGS) entry which is preliminary data.</text>
</comment>
<dbReference type="Pfam" id="PF02746">
    <property type="entry name" value="MR_MLE_N"/>
    <property type="match status" value="1"/>
</dbReference>
<reference evidence="5" key="1">
    <citation type="submission" date="2020-10" db="EMBL/GenBank/DDBJ databases">
        <authorList>
            <person name="Gilroy R."/>
        </authorList>
    </citation>
    <scope>NUCLEOTIDE SEQUENCE</scope>
    <source>
        <strain evidence="5">CHK123-3438</strain>
    </source>
</reference>
<dbReference type="GO" id="GO:0016836">
    <property type="term" value="F:hydro-lyase activity"/>
    <property type="evidence" value="ECO:0007669"/>
    <property type="project" value="TreeGrafter"/>
</dbReference>
<dbReference type="InterPro" id="IPR013341">
    <property type="entry name" value="Mandelate_racemase_N_dom"/>
</dbReference>
<reference evidence="5" key="2">
    <citation type="journal article" date="2021" name="PeerJ">
        <title>Extensive microbial diversity within the chicken gut microbiome revealed by metagenomics and culture.</title>
        <authorList>
            <person name="Gilroy R."/>
            <person name="Ravi A."/>
            <person name="Getino M."/>
            <person name="Pursley I."/>
            <person name="Horton D.L."/>
            <person name="Alikhan N.F."/>
            <person name="Baker D."/>
            <person name="Gharbi K."/>
            <person name="Hall N."/>
            <person name="Watson M."/>
            <person name="Adriaenssens E.M."/>
            <person name="Foster-Nyarko E."/>
            <person name="Jarju S."/>
            <person name="Secka A."/>
            <person name="Antonio M."/>
            <person name="Oren A."/>
            <person name="Chaudhuri R.R."/>
            <person name="La Ragione R."/>
            <person name="Hildebrand F."/>
            <person name="Pallen M.J."/>
        </authorList>
    </citation>
    <scope>NUCLEOTIDE SEQUENCE</scope>
    <source>
        <strain evidence="5">CHK123-3438</strain>
    </source>
</reference>
<comment type="cofactor">
    <cofactor evidence="1">
        <name>Mg(2+)</name>
        <dbReference type="ChEBI" id="CHEBI:18420"/>
    </cofactor>
</comment>
<evidence type="ECO:0000256" key="2">
    <source>
        <dbReference type="ARBA" id="ARBA00022723"/>
    </source>
</evidence>
<dbReference type="GO" id="GO:0000287">
    <property type="term" value="F:magnesium ion binding"/>
    <property type="evidence" value="ECO:0007669"/>
    <property type="project" value="TreeGrafter"/>
</dbReference>
<dbReference type="EMBL" id="DVKS01000061">
    <property type="protein sequence ID" value="HIT41209.1"/>
    <property type="molecule type" value="Genomic_DNA"/>
</dbReference>
<evidence type="ECO:0000313" key="5">
    <source>
        <dbReference type="EMBL" id="HIT41209.1"/>
    </source>
</evidence>
<keyword evidence="2" id="KW-0479">Metal-binding</keyword>
<dbReference type="Proteomes" id="UP000886860">
    <property type="component" value="Unassembled WGS sequence"/>
</dbReference>
<dbReference type="SMART" id="SM00922">
    <property type="entry name" value="MR_MLE"/>
    <property type="match status" value="1"/>
</dbReference>
<dbReference type="PANTHER" id="PTHR13794:SF58">
    <property type="entry name" value="MITOCHONDRIAL ENOLASE SUPERFAMILY MEMBER 1"/>
    <property type="match status" value="1"/>
</dbReference>
<gene>
    <name evidence="5" type="ORF">IAB60_03740</name>
</gene>
<dbReference type="SUPFAM" id="SSF51604">
    <property type="entry name" value="Enolase C-terminal domain-like"/>
    <property type="match status" value="1"/>
</dbReference>